<feature type="compositionally biased region" description="Polar residues" evidence="16">
    <location>
        <begin position="561"/>
        <end position="570"/>
    </location>
</feature>
<evidence type="ECO:0000256" key="9">
    <source>
        <dbReference type="ARBA" id="ARBA00023163"/>
    </source>
</evidence>
<feature type="compositionally biased region" description="Basic and acidic residues" evidence="16">
    <location>
        <begin position="928"/>
        <end position="939"/>
    </location>
</feature>
<feature type="compositionally biased region" description="Polar residues" evidence="16">
    <location>
        <begin position="952"/>
        <end position="962"/>
    </location>
</feature>
<dbReference type="EC" id="2.3.2.27" evidence="2"/>
<dbReference type="Proteomes" id="UP000037069">
    <property type="component" value="Unassembled WGS sequence"/>
</dbReference>
<gene>
    <name evidence="18" type="ORF">FF38_13366</name>
</gene>
<dbReference type="PROSITE" id="PS00518">
    <property type="entry name" value="ZF_RING_1"/>
    <property type="match status" value="1"/>
</dbReference>
<dbReference type="Pfam" id="PF00097">
    <property type="entry name" value="zf-C3HC4"/>
    <property type="match status" value="1"/>
</dbReference>
<sequence length="1258" mass="138999">MDFLDSVMELLNNTPPPPNNVINHTLRNNLDLPLVPSTADMEPNNLSQTANSVDTAADTAVETAPTTQTFGERNLELKLPILSSSSSDSESEEATNPTAGTSAVGEGERAASPPPNCAICLGRCKNKCFTDSCMHQFCFKCLCEWSKVKPECPLCKQTFKSIIHNVKSIDQFEEYHVQPPTVQIAHPPFEMDFQEMRIFGVVHPGHNRNAWNDATHRPFFYGDFSTTSPYSSASTGGATSTGSGALPTASGSSSNRSLAQSIRGLRNQYVYRGELLDLYRQEYPGAIANSGTLSQLWRRYVYDRRLYAMPVADITGRFRESSARFYRDNPSQIHRLMPWINRDIVCLLRQTQHDVTTVLESINSALTIMNILSPAFRRRLQPYLGTKTAHFIHELNNFARSPYDMIGYDRAVQYSPQSNSEEIIIEFTSSDESTDNEQIDVAGDNGAGGNNNNTSSSSSRTRSTTNASTINGGIFEYDVVGSQHRVFNSYFNPFTAINLTIHNRLTSGSANATGSRVNGANNGSGLSDIQDGVSLVIDLRGESDNNETTSTAQATTNSSNYQNGQNTGTSEGDMIMSGPPATVSENIELTSGSSDECEFILERKPPHLRTPEMVSLDSASDSDVVFVDESKPLNKTSFSSSEGEPDDGPCLPKQHTRHNNKIAALVEAKKRNNSANLVKSEQQDLQTEIYNMGASTSAALRLSLQKRGDKSHRSEGGSSSSRLRREKYSLRNNDAQSRAERPVPKRRGKCLDSESSHSSTSSSTTTSSSSSSTTSSTNSSSSSSDEDYVASTSQRRREIGGTRKRSKVRKTKKRKANNRSNRRTTKRDSRKRKKRNNDYGSDSEDEDDDNGHMGKNFALVMAINERQKRQNQKKSSKSQEKDQDVSDGNTWAKRDIGVFEPQMAERAQRVQQSKVTQSSERKRRHKISTQEKKSKEERRNNRKRQKFETETQKSGVNNNIDETSSDESDNINLIQLKTKLTGQDQHKEMNTEALDRNQIAETAVETTTNNENNEQDNMATIITSDLSTIPTSINTVATTDTITETPASTAVEGTTTVATGTETITNDIVESRASQQPNDLLNFFDESNDNSHNYHIDEGQRHNEDDHDLDSTSIYHNEQQILPSSSSLENYHESHHDNVDNVEDNNGLPNNDNVEDDEETLSNAPTNMNLNESNVFADGTSMSTTTTDTILHEAAEQISSAAVNFYNPQQTFNTADFADENSTNSSSSDSSISSTTTSISSSSNSSSSNANSYLNYEH</sequence>
<dbReference type="GO" id="GO:0060255">
    <property type="term" value="P:regulation of macromolecule metabolic process"/>
    <property type="evidence" value="ECO:0007669"/>
    <property type="project" value="UniProtKB-ARBA"/>
</dbReference>
<feature type="compositionally biased region" description="Polar residues" evidence="16">
    <location>
        <begin position="633"/>
        <end position="642"/>
    </location>
</feature>
<feature type="compositionally biased region" description="Basic residues" evidence="16">
    <location>
        <begin position="802"/>
        <end position="835"/>
    </location>
</feature>
<evidence type="ECO:0000256" key="11">
    <source>
        <dbReference type="ARBA" id="ARBA00076856"/>
    </source>
</evidence>
<keyword evidence="3" id="KW-0808">Transferase</keyword>
<evidence type="ECO:0000256" key="6">
    <source>
        <dbReference type="ARBA" id="ARBA00022786"/>
    </source>
</evidence>
<dbReference type="SMART" id="SM00184">
    <property type="entry name" value="RING"/>
    <property type="match status" value="1"/>
</dbReference>
<keyword evidence="19" id="KW-1185">Reference proteome</keyword>
<evidence type="ECO:0000256" key="10">
    <source>
        <dbReference type="ARBA" id="ARBA00071236"/>
    </source>
</evidence>
<feature type="region of interest" description="Disordered" evidence="16">
    <location>
        <begin position="1084"/>
        <end position="1110"/>
    </location>
</feature>
<comment type="catalytic activity">
    <reaction evidence="1">
        <text>S-ubiquitinyl-[E2 ubiquitin-conjugating enzyme]-L-cysteine + [acceptor protein]-L-lysine = [E2 ubiquitin-conjugating enzyme]-L-cysteine + N(6)-ubiquitinyl-[acceptor protein]-L-lysine.</text>
        <dbReference type="EC" id="2.3.2.27"/>
    </reaction>
</comment>
<dbReference type="CDD" id="cd16574">
    <property type="entry name" value="RING-HC_Topors"/>
    <property type="match status" value="1"/>
</dbReference>
<keyword evidence="4" id="KW-0479">Metal-binding</keyword>
<feature type="compositionally biased region" description="Basic and acidic residues" evidence="16">
    <location>
        <begin position="1092"/>
        <end position="1105"/>
    </location>
</feature>
<dbReference type="GO" id="GO:0000209">
    <property type="term" value="P:protein polyubiquitination"/>
    <property type="evidence" value="ECO:0007669"/>
    <property type="project" value="TreeGrafter"/>
</dbReference>
<dbReference type="GO" id="GO:0006513">
    <property type="term" value="P:protein monoubiquitination"/>
    <property type="evidence" value="ECO:0007669"/>
    <property type="project" value="TreeGrafter"/>
</dbReference>
<feature type="compositionally biased region" description="Low complexity" evidence="16">
    <location>
        <begin position="450"/>
        <end position="467"/>
    </location>
</feature>
<dbReference type="PROSITE" id="PS50089">
    <property type="entry name" value="ZF_RING_2"/>
    <property type="match status" value="1"/>
</dbReference>
<dbReference type="OrthoDB" id="365379at2759"/>
<evidence type="ECO:0000256" key="12">
    <source>
        <dbReference type="ARBA" id="ARBA00076940"/>
    </source>
</evidence>
<evidence type="ECO:0000256" key="14">
    <source>
        <dbReference type="ARBA" id="ARBA00079184"/>
    </source>
</evidence>
<dbReference type="OMA" id="ENYHESH"/>
<evidence type="ECO:0000256" key="8">
    <source>
        <dbReference type="ARBA" id="ARBA00023015"/>
    </source>
</evidence>
<accession>A0A0L0BW44</accession>
<protein>
    <recommendedName>
        <fullName evidence="10">E3 ubiquitin-protein ligase Topors</fullName>
        <ecNumber evidence="2">2.3.2.27</ecNumber>
    </recommendedName>
    <alternativeName>
        <fullName evidence="11">RING-type E3 ubiquitin transferase Topors</fullName>
    </alternativeName>
    <alternativeName>
        <fullName evidence="13">SUMO1-protein E3 ligase Topors</fullName>
    </alternativeName>
    <alternativeName>
        <fullName evidence="12">Topoisomerase I-binding RING finger protein</fullName>
    </alternativeName>
    <alternativeName>
        <fullName evidence="14">Topoisomerase I-binding arginine/serine-rich protein</fullName>
    </alternativeName>
</protein>
<evidence type="ECO:0000256" key="1">
    <source>
        <dbReference type="ARBA" id="ARBA00000900"/>
    </source>
</evidence>
<dbReference type="InterPro" id="IPR017907">
    <property type="entry name" value="Znf_RING_CS"/>
</dbReference>
<feature type="region of interest" description="Disordered" evidence="16">
    <location>
        <begin position="1128"/>
        <end position="1178"/>
    </location>
</feature>
<dbReference type="InterPro" id="IPR058746">
    <property type="entry name" value="Znf_RING-type_Topors"/>
</dbReference>
<dbReference type="InterPro" id="IPR018957">
    <property type="entry name" value="Znf_C3HC4_RING-type"/>
</dbReference>
<evidence type="ECO:0000256" key="13">
    <source>
        <dbReference type="ARBA" id="ARBA00079040"/>
    </source>
</evidence>
<dbReference type="InterPro" id="IPR013083">
    <property type="entry name" value="Znf_RING/FYVE/PHD"/>
</dbReference>
<proteinExistence type="predicted"/>
<feature type="compositionally biased region" description="Low complexity" evidence="16">
    <location>
        <begin position="546"/>
        <end position="560"/>
    </location>
</feature>
<dbReference type="EMBL" id="JRES01001351">
    <property type="protein sequence ID" value="KNC23449.1"/>
    <property type="molecule type" value="Genomic_DNA"/>
</dbReference>
<comment type="caution">
    <text evidence="18">The sequence shown here is derived from an EMBL/GenBank/DDBJ whole genome shotgun (WGS) entry which is preliminary data.</text>
</comment>
<feature type="compositionally biased region" description="Basic and acidic residues" evidence="16">
    <location>
        <begin position="1130"/>
        <end position="1139"/>
    </location>
</feature>
<dbReference type="FunFam" id="3.30.40.10:FF:000136">
    <property type="entry name" value="E3 ubiquitin-protein ligase Topors"/>
    <property type="match status" value="1"/>
</dbReference>
<feature type="compositionally biased region" description="Polar residues" evidence="16">
    <location>
        <begin position="1161"/>
        <end position="1174"/>
    </location>
</feature>
<dbReference type="GO" id="GO:0061630">
    <property type="term" value="F:ubiquitin protein ligase activity"/>
    <property type="evidence" value="ECO:0007669"/>
    <property type="project" value="UniProtKB-EC"/>
</dbReference>
<dbReference type="Pfam" id="PF26084">
    <property type="entry name" value="PWI_Topors"/>
    <property type="match status" value="1"/>
</dbReference>
<dbReference type="PANTHER" id="PTHR46077:SF1">
    <property type="entry name" value="TOP1 BINDING ARGININE_SERINE RICH PROTEIN, E3 UBIQUITIN LIGASE"/>
    <property type="match status" value="1"/>
</dbReference>
<dbReference type="InterPro" id="IPR001841">
    <property type="entry name" value="Znf_RING"/>
</dbReference>
<feature type="region of interest" description="Disordered" evidence="16">
    <location>
        <begin position="84"/>
        <end position="112"/>
    </location>
</feature>
<dbReference type="PANTHER" id="PTHR46077">
    <property type="entry name" value="E3 UBIQUITIN-PROTEIN LIGASE TOPORS"/>
    <property type="match status" value="1"/>
</dbReference>
<feature type="region of interest" description="Disordered" evidence="16">
    <location>
        <begin position="633"/>
        <end position="657"/>
    </location>
</feature>
<feature type="region of interest" description="Disordered" evidence="16">
    <location>
        <begin position="904"/>
        <end position="969"/>
    </location>
</feature>
<reference evidence="18 19" key="1">
    <citation type="journal article" date="2015" name="Nat. Commun.">
        <title>Lucilia cuprina genome unlocks parasitic fly biology to underpin future interventions.</title>
        <authorList>
            <person name="Anstead C.A."/>
            <person name="Korhonen P.K."/>
            <person name="Young N.D."/>
            <person name="Hall R.S."/>
            <person name="Jex A.R."/>
            <person name="Murali S.C."/>
            <person name="Hughes D.S."/>
            <person name="Lee S.F."/>
            <person name="Perry T."/>
            <person name="Stroehlein A.J."/>
            <person name="Ansell B.R."/>
            <person name="Breugelmans B."/>
            <person name="Hofmann A."/>
            <person name="Qu J."/>
            <person name="Dugan S."/>
            <person name="Lee S.L."/>
            <person name="Chao H."/>
            <person name="Dinh H."/>
            <person name="Han Y."/>
            <person name="Doddapaneni H.V."/>
            <person name="Worley K.C."/>
            <person name="Muzny D.M."/>
            <person name="Ioannidis P."/>
            <person name="Waterhouse R.M."/>
            <person name="Zdobnov E.M."/>
            <person name="James P.J."/>
            <person name="Bagnall N.H."/>
            <person name="Kotze A.C."/>
            <person name="Gibbs R.A."/>
            <person name="Richards S."/>
            <person name="Batterham P."/>
            <person name="Gasser R.B."/>
        </authorList>
    </citation>
    <scope>NUCLEOTIDE SEQUENCE [LARGE SCALE GENOMIC DNA]</scope>
    <source>
        <strain evidence="18 19">LS</strain>
        <tissue evidence="18">Full body</tissue>
    </source>
</reference>
<feature type="region of interest" description="Disordered" evidence="16">
    <location>
        <begin position="232"/>
        <end position="255"/>
    </location>
</feature>
<feature type="compositionally biased region" description="Basic and acidic residues" evidence="16">
    <location>
        <begin position="706"/>
        <end position="715"/>
    </location>
</feature>
<evidence type="ECO:0000259" key="17">
    <source>
        <dbReference type="PROSITE" id="PS50089"/>
    </source>
</evidence>
<dbReference type="STRING" id="7375.A0A0L0BW44"/>
<evidence type="ECO:0000313" key="18">
    <source>
        <dbReference type="EMBL" id="KNC23449.1"/>
    </source>
</evidence>
<feature type="region of interest" description="Disordered" evidence="16">
    <location>
        <begin position="428"/>
        <end position="467"/>
    </location>
</feature>
<dbReference type="SUPFAM" id="SSF57850">
    <property type="entry name" value="RING/U-box"/>
    <property type="match status" value="1"/>
</dbReference>
<keyword evidence="7" id="KW-0862">Zinc</keyword>
<feature type="compositionally biased region" description="Polar residues" evidence="16">
    <location>
        <begin position="909"/>
        <end position="918"/>
    </location>
</feature>
<keyword evidence="6" id="KW-0833">Ubl conjugation pathway</keyword>
<feature type="compositionally biased region" description="Basic and acidic residues" evidence="16">
    <location>
        <begin position="737"/>
        <end position="755"/>
    </location>
</feature>
<evidence type="ECO:0000313" key="19">
    <source>
        <dbReference type="Proteomes" id="UP000037069"/>
    </source>
</evidence>
<dbReference type="GO" id="GO:0008270">
    <property type="term" value="F:zinc ion binding"/>
    <property type="evidence" value="ECO:0007669"/>
    <property type="project" value="UniProtKB-KW"/>
</dbReference>
<evidence type="ECO:0000256" key="16">
    <source>
        <dbReference type="SAM" id="MobiDB-lite"/>
    </source>
</evidence>
<feature type="region of interest" description="Disordered" evidence="16">
    <location>
        <begin position="1216"/>
        <end position="1258"/>
    </location>
</feature>
<feature type="region of interest" description="Disordered" evidence="16">
    <location>
        <begin position="866"/>
        <end position="891"/>
    </location>
</feature>
<evidence type="ECO:0000256" key="15">
    <source>
        <dbReference type="PROSITE-ProRule" id="PRU00175"/>
    </source>
</evidence>
<feature type="compositionally biased region" description="Low complexity" evidence="16">
    <location>
        <begin position="232"/>
        <end position="254"/>
    </location>
</feature>
<feature type="domain" description="RING-type" evidence="17">
    <location>
        <begin position="117"/>
        <end position="156"/>
    </location>
</feature>
<dbReference type="InterPro" id="IPR058745">
    <property type="entry name" value="PWI_Topors"/>
</dbReference>
<dbReference type="AlphaFoldDB" id="A0A0L0BW44"/>
<organism evidence="18 19">
    <name type="scientific">Lucilia cuprina</name>
    <name type="common">Green bottle fly</name>
    <name type="synonym">Australian sheep blowfly</name>
    <dbReference type="NCBI Taxonomy" id="7375"/>
    <lineage>
        <taxon>Eukaryota</taxon>
        <taxon>Metazoa</taxon>
        <taxon>Ecdysozoa</taxon>
        <taxon>Arthropoda</taxon>
        <taxon>Hexapoda</taxon>
        <taxon>Insecta</taxon>
        <taxon>Pterygota</taxon>
        <taxon>Neoptera</taxon>
        <taxon>Endopterygota</taxon>
        <taxon>Diptera</taxon>
        <taxon>Brachycera</taxon>
        <taxon>Muscomorpha</taxon>
        <taxon>Oestroidea</taxon>
        <taxon>Calliphoridae</taxon>
        <taxon>Luciliinae</taxon>
        <taxon>Lucilia</taxon>
    </lineage>
</organism>
<dbReference type="GO" id="GO:0005634">
    <property type="term" value="C:nucleus"/>
    <property type="evidence" value="ECO:0007669"/>
    <property type="project" value="UniProtKB-ARBA"/>
</dbReference>
<dbReference type="Gene3D" id="3.30.40.10">
    <property type="entry name" value="Zinc/RING finger domain, C3HC4 (zinc finger)"/>
    <property type="match status" value="1"/>
</dbReference>
<feature type="region of interest" description="Disordered" evidence="16">
    <location>
        <begin position="543"/>
        <end position="572"/>
    </location>
</feature>
<evidence type="ECO:0000256" key="7">
    <source>
        <dbReference type="ARBA" id="ARBA00022833"/>
    </source>
</evidence>
<name>A0A0L0BW44_LUCCU</name>
<evidence type="ECO:0000256" key="3">
    <source>
        <dbReference type="ARBA" id="ARBA00022679"/>
    </source>
</evidence>
<evidence type="ECO:0000256" key="5">
    <source>
        <dbReference type="ARBA" id="ARBA00022771"/>
    </source>
</evidence>
<feature type="region of interest" description="Disordered" evidence="16">
    <location>
        <begin position="705"/>
        <end position="853"/>
    </location>
</feature>
<evidence type="ECO:0000256" key="2">
    <source>
        <dbReference type="ARBA" id="ARBA00012483"/>
    </source>
</evidence>
<keyword evidence="9" id="KW-0804">Transcription</keyword>
<feature type="compositionally biased region" description="Low complexity" evidence="16">
    <location>
        <begin position="1221"/>
        <end position="1252"/>
    </location>
</feature>
<feature type="compositionally biased region" description="Low complexity" evidence="16">
    <location>
        <begin position="756"/>
        <end position="783"/>
    </location>
</feature>
<keyword evidence="8" id="KW-0805">Transcription regulation</keyword>
<evidence type="ECO:0000256" key="4">
    <source>
        <dbReference type="ARBA" id="ARBA00022723"/>
    </source>
</evidence>
<keyword evidence="5 15" id="KW-0863">Zinc-finger</keyword>